<evidence type="ECO:0000256" key="1">
    <source>
        <dbReference type="SAM" id="Phobius"/>
    </source>
</evidence>
<dbReference type="Proteomes" id="UP000272025">
    <property type="component" value="Unassembled WGS sequence"/>
</dbReference>
<accession>A0A3N2PWR8</accession>
<evidence type="ECO:0000313" key="3">
    <source>
        <dbReference type="Proteomes" id="UP000272025"/>
    </source>
</evidence>
<keyword evidence="1" id="KW-0472">Membrane</keyword>
<feature type="transmembrane region" description="Helical" evidence="1">
    <location>
        <begin position="160"/>
        <end position="180"/>
    </location>
</feature>
<evidence type="ECO:0000313" key="2">
    <source>
        <dbReference type="EMBL" id="ROT38775.1"/>
    </source>
</evidence>
<keyword evidence="1" id="KW-1133">Transmembrane helix</keyword>
<dbReference type="RefSeq" id="XP_028466581.1">
    <property type="nucleotide sequence ID" value="XM_028607002.1"/>
</dbReference>
<protein>
    <submittedName>
        <fullName evidence="2">Uncharacterized protein</fullName>
    </submittedName>
</protein>
<proteinExistence type="predicted"/>
<name>A0A3N2PWR8_SODAK</name>
<dbReference type="GeneID" id="39575480"/>
<sequence>MRLCYWDADNLQRWYSGFITFSSPRWEKGGVDRCGLVFFVGFFSFVFTSPGSSGWWTVSWTIQCCTTLMVARRWAHLAFDFCFSVSLGGGISRDDTGERGWSYRLTIFRCSSRGSLHPILPLTTFIVFLVFGFVSSSGVQHPEVMYESGRRKTTLSGPDFSGFAGLISLIFAGTHMFFFLPSIQSIWSVVVLGSVA</sequence>
<dbReference type="EMBL" id="ML119055">
    <property type="protein sequence ID" value="ROT38775.1"/>
    <property type="molecule type" value="Genomic_DNA"/>
</dbReference>
<gene>
    <name evidence="2" type="ORF">SODALDRAFT_170665</name>
</gene>
<feature type="transmembrane region" description="Helical" evidence="1">
    <location>
        <begin position="119"/>
        <end position="140"/>
    </location>
</feature>
<reference evidence="2 3" key="1">
    <citation type="journal article" date="2018" name="Mol. Ecol.">
        <title>The obligate alkalophilic soda-lake fungus Sodiomyces alkalinus has shifted to a protein diet.</title>
        <authorList>
            <person name="Grum-Grzhimaylo A.A."/>
            <person name="Falkoski D.L."/>
            <person name="van den Heuvel J."/>
            <person name="Valero-Jimenez C.A."/>
            <person name="Min B."/>
            <person name="Choi I.G."/>
            <person name="Lipzen A."/>
            <person name="Daum C.G."/>
            <person name="Aanen D.K."/>
            <person name="Tsang A."/>
            <person name="Henrissat B."/>
            <person name="Bilanenko E.N."/>
            <person name="de Vries R.P."/>
            <person name="van Kan J.A.L."/>
            <person name="Grigoriev I.V."/>
            <person name="Debets A.J.M."/>
        </authorList>
    </citation>
    <scope>NUCLEOTIDE SEQUENCE [LARGE SCALE GENOMIC DNA]</scope>
    <source>
        <strain evidence="2 3">F11</strain>
    </source>
</reference>
<dbReference type="AlphaFoldDB" id="A0A3N2PWR8"/>
<organism evidence="2 3">
    <name type="scientific">Sodiomyces alkalinus (strain CBS 110278 / VKM F-3762 / F11)</name>
    <name type="common">Alkaliphilic filamentous fungus</name>
    <dbReference type="NCBI Taxonomy" id="1314773"/>
    <lineage>
        <taxon>Eukaryota</taxon>
        <taxon>Fungi</taxon>
        <taxon>Dikarya</taxon>
        <taxon>Ascomycota</taxon>
        <taxon>Pezizomycotina</taxon>
        <taxon>Sordariomycetes</taxon>
        <taxon>Hypocreomycetidae</taxon>
        <taxon>Glomerellales</taxon>
        <taxon>Plectosphaerellaceae</taxon>
        <taxon>Sodiomyces</taxon>
    </lineage>
</organism>
<keyword evidence="3" id="KW-1185">Reference proteome</keyword>
<feature type="transmembrane region" description="Helical" evidence="1">
    <location>
        <begin position="30"/>
        <end position="47"/>
    </location>
</feature>
<keyword evidence="1" id="KW-0812">Transmembrane</keyword>